<dbReference type="RefSeq" id="WP_197310372.1">
    <property type="nucleotide sequence ID" value="NZ_JADZLT010000042.1"/>
</dbReference>
<gene>
    <name evidence="1" type="ORF">I5731_05525</name>
</gene>
<dbReference type="EMBL" id="JADZLT010000042">
    <property type="protein sequence ID" value="MBH0237275.1"/>
    <property type="molecule type" value="Genomic_DNA"/>
</dbReference>
<accession>A0A931I0W2</accession>
<dbReference type="AlphaFoldDB" id="A0A931I0W2"/>
<reference evidence="1" key="1">
    <citation type="submission" date="2020-12" db="EMBL/GenBank/DDBJ databases">
        <title>Methylobrevis albus sp. nov., isolated from fresh water lack sediment.</title>
        <authorList>
            <person name="Zou Q."/>
        </authorList>
    </citation>
    <scope>NUCLEOTIDE SEQUENCE</scope>
    <source>
        <strain evidence="1">L22</strain>
    </source>
</reference>
<protein>
    <submittedName>
        <fullName evidence="1">Uncharacterized protein</fullName>
    </submittedName>
</protein>
<evidence type="ECO:0000313" key="1">
    <source>
        <dbReference type="EMBL" id="MBH0237275.1"/>
    </source>
</evidence>
<keyword evidence="2" id="KW-1185">Reference proteome</keyword>
<name>A0A931I0W2_9HYPH</name>
<proteinExistence type="predicted"/>
<evidence type="ECO:0000313" key="2">
    <source>
        <dbReference type="Proteomes" id="UP000631694"/>
    </source>
</evidence>
<sequence>MLSRSQIPAAISTVCIILPLVLTALVTAPGAVQEVRAETAEEAQRIIWRCDSRAAELGISEADYESFMKKCYEEAMQSGG</sequence>
<dbReference type="Proteomes" id="UP000631694">
    <property type="component" value="Unassembled WGS sequence"/>
</dbReference>
<organism evidence="1 2">
    <name type="scientific">Methylobrevis albus</name>
    <dbReference type="NCBI Taxonomy" id="2793297"/>
    <lineage>
        <taxon>Bacteria</taxon>
        <taxon>Pseudomonadati</taxon>
        <taxon>Pseudomonadota</taxon>
        <taxon>Alphaproteobacteria</taxon>
        <taxon>Hyphomicrobiales</taxon>
        <taxon>Pleomorphomonadaceae</taxon>
        <taxon>Methylobrevis</taxon>
    </lineage>
</organism>
<comment type="caution">
    <text evidence="1">The sequence shown here is derived from an EMBL/GenBank/DDBJ whole genome shotgun (WGS) entry which is preliminary data.</text>
</comment>